<dbReference type="SUPFAM" id="SSF48264">
    <property type="entry name" value="Cytochrome P450"/>
    <property type="match status" value="2"/>
</dbReference>
<organism evidence="2 3">
    <name type="scientific">Carnegiea gigantea</name>
    <dbReference type="NCBI Taxonomy" id="171969"/>
    <lineage>
        <taxon>Eukaryota</taxon>
        <taxon>Viridiplantae</taxon>
        <taxon>Streptophyta</taxon>
        <taxon>Embryophyta</taxon>
        <taxon>Tracheophyta</taxon>
        <taxon>Spermatophyta</taxon>
        <taxon>Magnoliopsida</taxon>
        <taxon>eudicotyledons</taxon>
        <taxon>Gunneridae</taxon>
        <taxon>Pentapetalae</taxon>
        <taxon>Caryophyllales</taxon>
        <taxon>Cactineae</taxon>
        <taxon>Cactaceae</taxon>
        <taxon>Cactoideae</taxon>
        <taxon>Echinocereeae</taxon>
        <taxon>Carnegiea</taxon>
    </lineage>
</organism>
<proteinExistence type="inferred from homology"/>
<evidence type="ECO:0000256" key="1">
    <source>
        <dbReference type="ARBA" id="ARBA00010617"/>
    </source>
</evidence>
<evidence type="ECO:0000313" key="2">
    <source>
        <dbReference type="EMBL" id="KAJ8447376.1"/>
    </source>
</evidence>
<dbReference type="PRINTS" id="PR00385">
    <property type="entry name" value="P450"/>
</dbReference>
<dbReference type="Gene3D" id="1.10.630.10">
    <property type="entry name" value="Cytochrome P450"/>
    <property type="match status" value="2"/>
</dbReference>
<dbReference type="Pfam" id="PF00067">
    <property type="entry name" value="p450"/>
    <property type="match status" value="1"/>
</dbReference>
<dbReference type="GO" id="GO:0020037">
    <property type="term" value="F:heme binding"/>
    <property type="evidence" value="ECO:0007669"/>
    <property type="project" value="InterPro"/>
</dbReference>
<dbReference type="GO" id="GO:0005506">
    <property type="term" value="F:iron ion binding"/>
    <property type="evidence" value="ECO:0007669"/>
    <property type="project" value="InterPro"/>
</dbReference>
<evidence type="ECO:0000313" key="3">
    <source>
        <dbReference type="Proteomes" id="UP001153076"/>
    </source>
</evidence>
<dbReference type="GO" id="GO:0004497">
    <property type="term" value="F:monooxygenase activity"/>
    <property type="evidence" value="ECO:0007669"/>
    <property type="project" value="InterPro"/>
</dbReference>
<dbReference type="InterPro" id="IPR002401">
    <property type="entry name" value="Cyt_P450_E_grp-I"/>
</dbReference>
<dbReference type="PANTHER" id="PTHR47950:SF44">
    <property type="entry name" value="CYTOCHROME P450, FAMILY 76, SUBFAMILY C, POLYPEPTIDE 5-RELATED"/>
    <property type="match status" value="1"/>
</dbReference>
<dbReference type="PANTHER" id="PTHR47950">
    <property type="entry name" value="CYTOCHROME P450, FAMILY 76, SUBFAMILY C, POLYPEPTIDE 5-RELATED"/>
    <property type="match status" value="1"/>
</dbReference>
<dbReference type="GO" id="GO:0016705">
    <property type="term" value="F:oxidoreductase activity, acting on paired donors, with incorporation or reduction of molecular oxygen"/>
    <property type="evidence" value="ECO:0007669"/>
    <property type="project" value="InterPro"/>
</dbReference>
<dbReference type="AlphaFoldDB" id="A0A9Q1QMW3"/>
<keyword evidence="3" id="KW-1185">Reference proteome</keyword>
<dbReference type="OrthoDB" id="2789670at2759"/>
<dbReference type="EMBL" id="JAKOGI010000039">
    <property type="protein sequence ID" value="KAJ8447376.1"/>
    <property type="molecule type" value="Genomic_DNA"/>
</dbReference>
<gene>
    <name evidence="2" type="ORF">Cgig2_013153</name>
</gene>
<protein>
    <recommendedName>
        <fullName evidence="4">Cytochrome P450</fullName>
    </recommendedName>
</protein>
<sequence>MGTKDDVLGTLLNLVKEDELSLHDVKHMLADLFIAGTDTTSSTVESAMTEMLRHPEKVIQAQAEIDQVLGKHHSNSIQETDISNLPYIRAIVKETLRLHPPALFLVPHKTTMDAKLCGHRVPKDAQVWVNVWSMGRDPSIWHNNQDSFVPEKFLEIDIDVKGRNIELIPFGTGRRIYPGMSLAYRMVHLMLAALLHSFNWKLDHGLNPKDSHPWFGSQCPKWRHLRKISAIQLFTNQQLDASQGLRKKKVKELVKFAKGCCEKGLAIDIGKAAFTASLNLLSNTFFSIDMSSQDSLGLREFNDLVWHVMEEAATPNKIIDERLRDQMGTKDDLLETLLNLVKEDELSLHDVKHMLAITGTDTTSSTV</sequence>
<comment type="caution">
    <text evidence="2">The sequence shown here is derived from an EMBL/GenBank/DDBJ whole genome shotgun (WGS) entry which is preliminary data.</text>
</comment>
<evidence type="ECO:0008006" key="4">
    <source>
        <dbReference type="Google" id="ProtNLM"/>
    </source>
</evidence>
<dbReference type="InterPro" id="IPR001128">
    <property type="entry name" value="Cyt_P450"/>
</dbReference>
<dbReference type="InterPro" id="IPR036396">
    <property type="entry name" value="Cyt_P450_sf"/>
</dbReference>
<comment type="similarity">
    <text evidence="1">Belongs to the cytochrome P450 family.</text>
</comment>
<dbReference type="Proteomes" id="UP001153076">
    <property type="component" value="Unassembled WGS sequence"/>
</dbReference>
<name>A0A9Q1QMW3_9CARY</name>
<accession>A0A9Q1QMW3</accession>
<dbReference type="PRINTS" id="PR00463">
    <property type="entry name" value="EP450I"/>
</dbReference>
<reference evidence="2" key="1">
    <citation type="submission" date="2022-04" db="EMBL/GenBank/DDBJ databases">
        <title>Carnegiea gigantea Genome sequencing and assembly v2.</title>
        <authorList>
            <person name="Copetti D."/>
            <person name="Sanderson M.J."/>
            <person name="Burquez A."/>
            <person name="Wojciechowski M.F."/>
        </authorList>
    </citation>
    <scope>NUCLEOTIDE SEQUENCE</scope>
    <source>
        <strain evidence="2">SGP5-SGP5p</strain>
        <tissue evidence="2">Aerial part</tissue>
    </source>
</reference>